<sequence>MKSISSLVSLGLFGAVAARCIARDTLPGCGEVNVFYTGLPGFHKYVREQGFNTTLVDKAIRASADAMVQAGYNVKIVLAGPEQDQDEWASHIDEDITWDITGIGNGMRSASIPEVITKFEDNLITFKEKVPEAPTVFNYNADSFLWSIQRRAPLASDCADSPGTLYDYIELCQEACEEPEE</sequence>
<dbReference type="EMBL" id="CM047942">
    <property type="protein sequence ID" value="KAI9902224.1"/>
    <property type="molecule type" value="Genomic_DNA"/>
</dbReference>
<proteinExistence type="predicted"/>
<comment type="caution">
    <text evidence="1">The sequence shown here is derived from an EMBL/GenBank/DDBJ whole genome shotgun (WGS) entry which is preliminary data.</text>
</comment>
<evidence type="ECO:0000313" key="2">
    <source>
        <dbReference type="Proteomes" id="UP001163324"/>
    </source>
</evidence>
<evidence type="ECO:0000313" key="1">
    <source>
        <dbReference type="EMBL" id="KAI9902224.1"/>
    </source>
</evidence>
<keyword evidence="2" id="KW-1185">Reference proteome</keyword>
<protein>
    <submittedName>
        <fullName evidence="1">Uncharacterized protein</fullName>
    </submittedName>
</protein>
<reference evidence="1" key="1">
    <citation type="submission" date="2022-10" db="EMBL/GenBank/DDBJ databases">
        <title>Complete Genome of Trichothecium roseum strain YXFP-22015, a Plant Pathogen Isolated from Citrus.</title>
        <authorList>
            <person name="Wang Y."/>
            <person name="Zhu L."/>
        </authorList>
    </citation>
    <scope>NUCLEOTIDE SEQUENCE</scope>
    <source>
        <strain evidence="1">YXFP-22015</strain>
    </source>
</reference>
<dbReference type="Proteomes" id="UP001163324">
    <property type="component" value="Chromosome 3"/>
</dbReference>
<name>A0ACC0V927_9HYPO</name>
<accession>A0ACC0V927</accession>
<organism evidence="1 2">
    <name type="scientific">Trichothecium roseum</name>
    <dbReference type="NCBI Taxonomy" id="47278"/>
    <lineage>
        <taxon>Eukaryota</taxon>
        <taxon>Fungi</taxon>
        <taxon>Dikarya</taxon>
        <taxon>Ascomycota</taxon>
        <taxon>Pezizomycotina</taxon>
        <taxon>Sordariomycetes</taxon>
        <taxon>Hypocreomycetidae</taxon>
        <taxon>Hypocreales</taxon>
        <taxon>Hypocreales incertae sedis</taxon>
        <taxon>Trichothecium</taxon>
    </lineage>
</organism>
<gene>
    <name evidence="1" type="ORF">N3K66_004041</name>
</gene>